<feature type="transmembrane region" description="Helical" evidence="5">
    <location>
        <begin position="117"/>
        <end position="138"/>
    </location>
</feature>
<keyword evidence="3 5" id="KW-1133">Transmembrane helix</keyword>
<dbReference type="PANTHER" id="PTHR14239">
    <property type="entry name" value="DUDULIN-RELATED"/>
    <property type="match status" value="1"/>
</dbReference>
<name>A0A1F7GU39_9BACT</name>
<evidence type="ECO:0000313" key="8">
    <source>
        <dbReference type="Proteomes" id="UP000177159"/>
    </source>
</evidence>
<dbReference type="Pfam" id="PF01794">
    <property type="entry name" value="Ferric_reduct"/>
    <property type="match status" value="1"/>
</dbReference>
<keyword evidence="4 5" id="KW-0472">Membrane</keyword>
<accession>A0A1F7GU39</accession>
<proteinExistence type="predicted"/>
<reference evidence="7 8" key="1">
    <citation type="journal article" date="2016" name="Nat. Commun.">
        <title>Thousands of microbial genomes shed light on interconnected biogeochemical processes in an aquifer system.</title>
        <authorList>
            <person name="Anantharaman K."/>
            <person name="Brown C.T."/>
            <person name="Hug L.A."/>
            <person name="Sharon I."/>
            <person name="Castelle C.J."/>
            <person name="Probst A.J."/>
            <person name="Thomas B.C."/>
            <person name="Singh A."/>
            <person name="Wilkins M.J."/>
            <person name="Karaoz U."/>
            <person name="Brodie E.L."/>
            <person name="Williams K.H."/>
            <person name="Hubbard S.S."/>
            <person name="Banfield J.F."/>
        </authorList>
    </citation>
    <scope>NUCLEOTIDE SEQUENCE [LARGE SCALE GENOMIC DNA]</scope>
</reference>
<evidence type="ECO:0000256" key="4">
    <source>
        <dbReference type="ARBA" id="ARBA00023136"/>
    </source>
</evidence>
<feature type="transmembrane region" description="Helical" evidence="5">
    <location>
        <begin position="158"/>
        <end position="177"/>
    </location>
</feature>
<feature type="domain" description="Ferric oxidoreductase" evidence="6">
    <location>
        <begin position="47"/>
        <end position="164"/>
    </location>
</feature>
<feature type="transmembrane region" description="Helical" evidence="5">
    <location>
        <begin position="77"/>
        <end position="97"/>
    </location>
</feature>
<feature type="transmembrane region" description="Helical" evidence="5">
    <location>
        <begin position="38"/>
        <end position="57"/>
    </location>
</feature>
<comment type="subcellular location">
    <subcellularLocation>
        <location evidence="1">Membrane</location>
        <topology evidence="1">Multi-pass membrane protein</topology>
    </subcellularLocation>
</comment>
<evidence type="ECO:0000259" key="6">
    <source>
        <dbReference type="Pfam" id="PF01794"/>
    </source>
</evidence>
<evidence type="ECO:0000256" key="2">
    <source>
        <dbReference type="ARBA" id="ARBA00022692"/>
    </source>
</evidence>
<organism evidence="7 8">
    <name type="scientific">Candidatus Roizmanbacteria bacterium RIFCSPHIGHO2_02_FULL_37_24</name>
    <dbReference type="NCBI Taxonomy" id="1802037"/>
    <lineage>
        <taxon>Bacteria</taxon>
        <taxon>Candidatus Roizmaniibacteriota</taxon>
    </lineage>
</organism>
<gene>
    <name evidence="7" type="ORF">A3C24_04000</name>
</gene>
<dbReference type="InterPro" id="IPR051267">
    <property type="entry name" value="STEAP_metalloreductase"/>
</dbReference>
<evidence type="ECO:0000256" key="3">
    <source>
        <dbReference type="ARBA" id="ARBA00022989"/>
    </source>
</evidence>
<dbReference type="GO" id="GO:0016020">
    <property type="term" value="C:membrane"/>
    <property type="evidence" value="ECO:0007669"/>
    <property type="project" value="UniProtKB-SubCell"/>
</dbReference>
<protein>
    <recommendedName>
        <fullName evidence="6">Ferric oxidoreductase domain-containing protein</fullName>
    </recommendedName>
</protein>
<dbReference type="AlphaFoldDB" id="A0A1F7GU39"/>
<dbReference type="EMBL" id="MFZM01000043">
    <property type="protein sequence ID" value="OGK22458.1"/>
    <property type="molecule type" value="Genomic_DNA"/>
</dbReference>
<evidence type="ECO:0000256" key="5">
    <source>
        <dbReference type="SAM" id="Phobius"/>
    </source>
</evidence>
<sequence>MARKSVVATTLIAVALIYAVFRYNIVRGVPWEQLPLYITNKGIALSAVLLIALSYVIGPLTRFSPKTFSPWLTTRKYFGLLGFGLAAIHGIISLLIFDPSYYPRFFGENGKLDFNGELSMLFGVISIIIFSVVSISSLNTIEKTIEKKEWLKIQRMGYLAFILVMLHVVFMGYRGWLQPQDWPGGLLPISLISFIFIVLTLLLRTIVIVFPNNSSPKH</sequence>
<feature type="transmembrane region" description="Helical" evidence="5">
    <location>
        <begin position="189"/>
        <end position="210"/>
    </location>
</feature>
<evidence type="ECO:0000256" key="1">
    <source>
        <dbReference type="ARBA" id="ARBA00004141"/>
    </source>
</evidence>
<dbReference type="InterPro" id="IPR013130">
    <property type="entry name" value="Fe3_Rdtase_TM_dom"/>
</dbReference>
<dbReference type="Proteomes" id="UP000177159">
    <property type="component" value="Unassembled WGS sequence"/>
</dbReference>
<comment type="caution">
    <text evidence="7">The sequence shown here is derived from an EMBL/GenBank/DDBJ whole genome shotgun (WGS) entry which is preliminary data.</text>
</comment>
<evidence type="ECO:0000313" key="7">
    <source>
        <dbReference type="EMBL" id="OGK22458.1"/>
    </source>
</evidence>
<keyword evidence="2 5" id="KW-0812">Transmembrane</keyword>